<sequence length="414" mass="47060">MESTMTSKTLIDDAVFNSSTLGSKGFADRLFAHWFSRLVYAQIWEDPQSDIDALQLKPGANILTISSGGCNALAYLSTDPAAVHAVDLNGAHLAMLEMKKQAIKHLPDYDSVLHFLGNASQTDNIKRYQRHIRPHLSQDASDFWESRSILGKFGKPRFHYFSKNAYQHGLLGDFIGFAHGLVKLMGGDLKKLATARNMEEQASLFEKYLAPVFENKLFQFLARQPIALYSLGIPPSQFAALKHDAKQGLPNLFKERMRHLACDFPLDQNCFAHQAFARCYDTNTQTALPMYLQKRYFSSLRTNIDRIYPHHTNLTDFLRQQPRASMDAYLFLDAQDWMDQQQLTELWEQVTRTAAPQAKVVFRTGGSESPLENMLPPQLLSAWTTDTAHNRKLYATDRSAIYGGMHLYIKNEIL</sequence>
<protein>
    <submittedName>
        <fullName evidence="1">DUF3419 family protein</fullName>
    </submittedName>
</protein>
<dbReference type="OrthoDB" id="1522784at2"/>
<dbReference type="Proteomes" id="UP000275663">
    <property type="component" value="Chromosome"/>
</dbReference>
<dbReference type="EMBL" id="CP034464">
    <property type="protein sequence ID" value="AZP14494.1"/>
    <property type="molecule type" value="Genomic_DNA"/>
</dbReference>
<dbReference type="KEGG" id="upv:EJN92_09070"/>
<dbReference type="PANTHER" id="PTHR47473">
    <property type="entry name" value="BTA1P"/>
    <property type="match status" value="1"/>
</dbReference>
<reference evidence="1 2" key="1">
    <citation type="journal article" date="2011" name="Int. J. Syst. Evol. Microbiol.">
        <title>Description of Undibacterium oligocarboniphilum sp. nov., isolated from purified water, and Undibacterium pigrum strain CCUG 49012 as the type strain of Undibacterium parvum sp. nov., and emended descriptions of the genus Undibacterium and the species Undibacterium pigrum.</title>
        <authorList>
            <person name="Eder W."/>
            <person name="Wanner G."/>
            <person name="Ludwig W."/>
            <person name="Busse H.J."/>
            <person name="Ziemke-Kageler F."/>
            <person name="Lang E."/>
        </authorList>
    </citation>
    <scope>NUCLEOTIDE SEQUENCE [LARGE SCALE GENOMIC DNA]</scope>
    <source>
        <strain evidence="1 2">DSM 23061</strain>
    </source>
</reference>
<gene>
    <name evidence="1" type="ORF">EJN92_09070</name>
</gene>
<organism evidence="1 2">
    <name type="scientific">Undibacterium parvum</name>
    <dbReference type="NCBI Taxonomy" id="401471"/>
    <lineage>
        <taxon>Bacteria</taxon>
        <taxon>Pseudomonadati</taxon>
        <taxon>Pseudomonadota</taxon>
        <taxon>Betaproteobacteria</taxon>
        <taxon>Burkholderiales</taxon>
        <taxon>Oxalobacteraceae</taxon>
        <taxon>Undibacterium</taxon>
    </lineage>
</organism>
<proteinExistence type="predicted"/>
<dbReference type="AlphaFoldDB" id="A0A3Q9BUW7"/>
<dbReference type="PANTHER" id="PTHR47473:SF1">
    <property type="entry name" value="METHYLTRANSFERASE DOMAIN-CONTAINING PROTEIN"/>
    <property type="match status" value="1"/>
</dbReference>
<accession>A0A3Q9BUW7</accession>
<name>A0A3Q9BUW7_9BURK</name>
<dbReference type="Pfam" id="PF11899">
    <property type="entry name" value="DUF3419"/>
    <property type="match status" value="1"/>
</dbReference>
<keyword evidence="2" id="KW-1185">Reference proteome</keyword>
<evidence type="ECO:0000313" key="1">
    <source>
        <dbReference type="EMBL" id="AZP14494.1"/>
    </source>
</evidence>
<evidence type="ECO:0000313" key="2">
    <source>
        <dbReference type="Proteomes" id="UP000275663"/>
    </source>
</evidence>
<dbReference type="InterPro" id="IPR021829">
    <property type="entry name" value="DUF3419"/>
</dbReference>